<name>A0ABU4IPN7_9VIBR</name>
<organism evidence="1 2">
    <name type="scientific">Vibrio plantisponsor</name>
    <dbReference type="NCBI Taxonomy" id="664643"/>
    <lineage>
        <taxon>Bacteria</taxon>
        <taxon>Pseudomonadati</taxon>
        <taxon>Pseudomonadota</taxon>
        <taxon>Gammaproteobacteria</taxon>
        <taxon>Vibrionales</taxon>
        <taxon>Vibrionaceae</taxon>
        <taxon>Vibrio</taxon>
    </lineage>
</organism>
<sequence>MFEPVESVADELQIAICIPNLASLENGYSIATHELTESTLSHIRLDALFVSGLSLKQHSELSKICLLHHVELVVFDNPKKDSTAIRDVVINLTNKLASKEMPNNLDLADIRSLNQSSDCLFAFNSKESAIDFMKYQQLGAVVGGIYLAHGDVGLGEYESTNNALLHYFSEKAILCSSFLSVGVSDCTILLGIKSPFRTNNNHN</sequence>
<evidence type="ECO:0000313" key="1">
    <source>
        <dbReference type="EMBL" id="MDW6019817.1"/>
    </source>
</evidence>
<keyword evidence="2" id="KW-1185">Reference proteome</keyword>
<dbReference type="RefSeq" id="WP_171136879.1">
    <property type="nucleotide sequence ID" value="NZ_AP024894.1"/>
</dbReference>
<protein>
    <submittedName>
        <fullName evidence="1">Uncharacterized protein</fullName>
    </submittedName>
</protein>
<reference evidence="1 2" key="1">
    <citation type="submission" date="2023-11" db="EMBL/GenBank/DDBJ databases">
        <title>Plant-associative lifestyle of Vibrio porteresiae and its evolutionary dynamics.</title>
        <authorList>
            <person name="Rameshkumar N."/>
            <person name="Kirti K."/>
        </authorList>
    </citation>
    <scope>NUCLEOTIDE SEQUENCE [LARGE SCALE GENOMIC DNA]</scope>
    <source>
        <strain evidence="1 2">MSSRF60</strain>
    </source>
</reference>
<dbReference type="EMBL" id="JAWRCN010000002">
    <property type="protein sequence ID" value="MDW6019817.1"/>
    <property type="molecule type" value="Genomic_DNA"/>
</dbReference>
<proteinExistence type="predicted"/>
<evidence type="ECO:0000313" key="2">
    <source>
        <dbReference type="Proteomes" id="UP001272325"/>
    </source>
</evidence>
<dbReference type="Proteomes" id="UP001272325">
    <property type="component" value="Unassembled WGS sequence"/>
</dbReference>
<gene>
    <name evidence="1" type="ORF">SBW85_19110</name>
</gene>
<accession>A0ABU4IPN7</accession>
<comment type="caution">
    <text evidence="1">The sequence shown here is derived from an EMBL/GenBank/DDBJ whole genome shotgun (WGS) entry which is preliminary data.</text>
</comment>